<dbReference type="EMBL" id="CP002083">
    <property type="protein sequence ID" value="ADJ23621.1"/>
    <property type="molecule type" value="Genomic_DNA"/>
</dbReference>
<protein>
    <recommendedName>
        <fullName evidence="3">GatB/YqeY domain-containing protein</fullName>
    </recommendedName>
</protein>
<dbReference type="PANTHER" id="PTHR28055:SF1">
    <property type="entry name" value="ALTERED INHERITANCE OF MITOCHONDRIA PROTEIN 41, MITOCHONDRIAL"/>
    <property type="match status" value="1"/>
</dbReference>
<dbReference type="OrthoDB" id="9788127at2"/>
<dbReference type="AlphaFoldDB" id="D8JZ19"/>
<dbReference type="Gene3D" id="1.10.1510.10">
    <property type="entry name" value="Uncharacterised protein YqeY/AIM41 PF09424, N-terminal domain"/>
    <property type="match status" value="1"/>
</dbReference>
<keyword evidence="2" id="KW-1185">Reference proteome</keyword>
<dbReference type="SUPFAM" id="SSF89095">
    <property type="entry name" value="GatB/YqeY motif"/>
    <property type="match status" value="1"/>
</dbReference>
<dbReference type="STRING" id="582899.Hden_1818"/>
<dbReference type="RefSeq" id="WP_013215780.1">
    <property type="nucleotide sequence ID" value="NC_014313.1"/>
</dbReference>
<sequence length="145" mass="15427">MRAKISNDLKGAMKAGEKQRVATLRLINAAIQSAEIEAKKDLDDAGILAVMTKMVKQRRDSIEQYTNGGRPDLAETEQAEIAIIEAYLPKQMDESEVAAAVQSAIQEAGAASAKDMGKVMGVLKAKYAGKMDFQKASAAVKAALG</sequence>
<dbReference type="HOGENOM" id="CLU_079430_2_2_5"/>
<dbReference type="Pfam" id="PF09424">
    <property type="entry name" value="YqeY"/>
    <property type="match status" value="1"/>
</dbReference>
<evidence type="ECO:0000313" key="2">
    <source>
        <dbReference type="Proteomes" id="UP000002033"/>
    </source>
</evidence>
<name>D8JZ19_HYPDA</name>
<reference evidence="2" key="1">
    <citation type="journal article" date="2011" name="J. Bacteriol.">
        <title>Genome sequences of eight morphologically diverse alphaproteobacteria.</title>
        <authorList>
            <consortium name="US DOE Joint Genome Institute"/>
            <person name="Brown P.J."/>
            <person name="Kysela D.T."/>
            <person name="Buechlein A."/>
            <person name="Hemmerich C."/>
            <person name="Brun Y.V."/>
        </authorList>
    </citation>
    <scope>NUCLEOTIDE SEQUENCE [LARGE SCALE GENOMIC DNA]</scope>
    <source>
        <strain evidence="2">ATCC 51888 / DSM 1869 / NCIB 11706 / TK 0415</strain>
    </source>
</reference>
<dbReference type="InterPro" id="IPR042184">
    <property type="entry name" value="YqeY/Aim41_N"/>
</dbReference>
<dbReference type="PANTHER" id="PTHR28055">
    <property type="entry name" value="ALTERED INHERITANCE OF MITOCHONDRIA PROTEIN 41, MITOCHONDRIAL"/>
    <property type="match status" value="1"/>
</dbReference>
<dbReference type="Proteomes" id="UP000002033">
    <property type="component" value="Chromosome"/>
</dbReference>
<dbReference type="eggNOG" id="COG1610">
    <property type="taxonomic scope" value="Bacteria"/>
</dbReference>
<evidence type="ECO:0000313" key="1">
    <source>
        <dbReference type="EMBL" id="ADJ23621.1"/>
    </source>
</evidence>
<gene>
    <name evidence="1" type="ordered locus">Hden_1818</name>
</gene>
<organism evidence="1 2">
    <name type="scientific">Hyphomicrobium denitrificans (strain ATCC 51888 / DSM 1869 / NCIMB 11706 / TK 0415)</name>
    <dbReference type="NCBI Taxonomy" id="582899"/>
    <lineage>
        <taxon>Bacteria</taxon>
        <taxon>Pseudomonadati</taxon>
        <taxon>Pseudomonadota</taxon>
        <taxon>Alphaproteobacteria</taxon>
        <taxon>Hyphomicrobiales</taxon>
        <taxon>Hyphomicrobiaceae</taxon>
        <taxon>Hyphomicrobium</taxon>
    </lineage>
</organism>
<evidence type="ECO:0008006" key="3">
    <source>
        <dbReference type="Google" id="ProtNLM"/>
    </source>
</evidence>
<dbReference type="InterPro" id="IPR019004">
    <property type="entry name" value="YqeY/Aim41"/>
</dbReference>
<dbReference type="KEGG" id="hdn:Hden_1818"/>
<dbReference type="GO" id="GO:0016884">
    <property type="term" value="F:carbon-nitrogen ligase activity, with glutamine as amido-N-donor"/>
    <property type="evidence" value="ECO:0007669"/>
    <property type="project" value="InterPro"/>
</dbReference>
<proteinExistence type="predicted"/>
<dbReference type="InterPro" id="IPR023168">
    <property type="entry name" value="GatB_Yqey_C_2"/>
</dbReference>
<accession>D8JZ19</accession>
<dbReference type="Gene3D" id="1.10.10.410">
    <property type="match status" value="1"/>
</dbReference>
<dbReference type="InterPro" id="IPR003789">
    <property type="entry name" value="Asn/Gln_tRNA_amidoTrase-B-like"/>
</dbReference>